<evidence type="ECO:0000256" key="4">
    <source>
        <dbReference type="ARBA" id="ARBA00022839"/>
    </source>
</evidence>
<keyword evidence="9" id="KW-1185">Reference proteome</keyword>
<dbReference type="Gene3D" id="3.90.320.10">
    <property type="match status" value="1"/>
</dbReference>
<keyword evidence="4" id="KW-0269">Exonuclease</keyword>
<evidence type="ECO:0000259" key="7">
    <source>
        <dbReference type="Pfam" id="PF12705"/>
    </source>
</evidence>
<dbReference type="SUPFAM" id="SSF52540">
    <property type="entry name" value="P-loop containing nucleoside triphosphate hydrolases"/>
    <property type="match status" value="1"/>
</dbReference>
<feature type="compositionally biased region" description="Low complexity" evidence="6">
    <location>
        <begin position="103"/>
        <end position="112"/>
    </location>
</feature>
<name>A0ABM8B945_9BIFI</name>
<evidence type="ECO:0000313" key="8">
    <source>
        <dbReference type="EMBL" id="BDR53407.1"/>
    </source>
</evidence>
<feature type="compositionally biased region" description="Low complexity" evidence="6">
    <location>
        <begin position="26"/>
        <end position="35"/>
    </location>
</feature>
<evidence type="ECO:0000256" key="5">
    <source>
        <dbReference type="ARBA" id="ARBA00023204"/>
    </source>
</evidence>
<feature type="compositionally biased region" description="Polar residues" evidence="6">
    <location>
        <begin position="380"/>
        <end position="400"/>
    </location>
</feature>
<keyword evidence="3" id="KW-0547">Nucleotide-binding</keyword>
<dbReference type="Gene3D" id="3.30.160.800">
    <property type="match status" value="1"/>
</dbReference>
<keyword evidence="2" id="KW-0227">DNA damage</keyword>
<dbReference type="Proteomes" id="UP001321766">
    <property type="component" value="Chromosome"/>
</dbReference>
<feature type="region of interest" description="Disordered" evidence="6">
    <location>
        <begin position="377"/>
        <end position="400"/>
    </location>
</feature>
<keyword evidence="5" id="KW-0234">DNA repair</keyword>
<keyword evidence="4" id="KW-0378">Hydrolase</keyword>
<protein>
    <recommendedName>
        <fullName evidence="7">PD-(D/E)XK endonuclease-like domain-containing protein</fullName>
    </recommendedName>
</protein>
<keyword evidence="3" id="KW-0067">ATP-binding</keyword>
<feature type="region of interest" description="Disordered" evidence="6">
    <location>
        <begin position="568"/>
        <end position="597"/>
    </location>
</feature>
<dbReference type="InterPro" id="IPR011604">
    <property type="entry name" value="PDDEXK-like_dom_sf"/>
</dbReference>
<dbReference type="Pfam" id="PF12705">
    <property type="entry name" value="PDDEXK_1"/>
    <property type="match status" value="1"/>
</dbReference>
<feature type="region of interest" description="Disordered" evidence="6">
    <location>
        <begin position="423"/>
        <end position="455"/>
    </location>
</feature>
<dbReference type="EMBL" id="AP026798">
    <property type="protein sequence ID" value="BDR53407.1"/>
    <property type="molecule type" value="Genomic_DNA"/>
</dbReference>
<evidence type="ECO:0000256" key="2">
    <source>
        <dbReference type="ARBA" id="ARBA00022763"/>
    </source>
</evidence>
<feature type="region of interest" description="Disordered" evidence="6">
    <location>
        <begin position="15"/>
        <end position="65"/>
    </location>
</feature>
<evidence type="ECO:0000256" key="3">
    <source>
        <dbReference type="ARBA" id="ARBA00022806"/>
    </source>
</evidence>
<dbReference type="InterPro" id="IPR038726">
    <property type="entry name" value="PDDEXK_AddAB-type"/>
</dbReference>
<evidence type="ECO:0000313" key="9">
    <source>
        <dbReference type="Proteomes" id="UP001321766"/>
    </source>
</evidence>
<proteinExistence type="predicted"/>
<feature type="region of interest" description="Disordered" evidence="6">
    <location>
        <begin position="103"/>
        <end position="133"/>
    </location>
</feature>
<keyword evidence="3" id="KW-0347">Helicase</keyword>
<feature type="domain" description="PD-(D/E)XK endonuclease-like" evidence="7">
    <location>
        <begin position="338"/>
        <end position="572"/>
    </location>
</feature>
<organism evidence="8 9">
    <name type="scientific">Bombiscardovia nodaiensis</name>
    <dbReference type="NCBI Taxonomy" id="2932181"/>
    <lineage>
        <taxon>Bacteria</taxon>
        <taxon>Bacillati</taxon>
        <taxon>Actinomycetota</taxon>
        <taxon>Actinomycetes</taxon>
        <taxon>Bifidobacteriales</taxon>
        <taxon>Bifidobacteriaceae</taxon>
        <taxon>Bombiscardovia</taxon>
    </lineage>
</organism>
<accession>A0ABM8B945</accession>
<sequence length="597" mass="64453">MTLTSLEDEVFGDLRRQTGFVDDEAASSPSDSDQSTVIDPQAVSAAPAIPDYLTQPEEYGQRQHKDERRLAYVALTRARHDLLVTFSAQPNNANPALLMPPQEAAAAKSARGAAGGRGKGPGQSQEAEGQGPREAILDSASNFWKELHAYFASEATRVDAGQAWQAQELATTQPELLLPQGYFLGERAVAYEQAVTSQALEEAPALQEADRGQASGIWPIALSSQVEEALALSARQTAQSVQVSAQDLQELEQADDSLYAHAERILKVGTGRLGVQGDLLVRDSQALQAVGAQVQAQGAQSVTAIQARSGGMDERSQRRYWRSVVRPLPQVASPAAEAGTRFHAWAASFLLPQIPADSGLVDSSPSGEPVQSYADLEASEQMSQSELAGDAFSQSEQALSAPSGLCDDQLAERTRMVADLEANLQQPVQDPERSVAAGQSRGKARESTPASSSEQESRLLLWQERLAQSDWAQRSPVWVERPIVAAIAGQIVKGKLDAVFAGGLNPADQSKSFTIVDWKTGHKPLSQQERERKLAQLDLYRLLLSRKENKPLASIDACLYYVNEDDSSQRTIPAGHKSQSEIEAQVRAGLPEQSDND</sequence>
<reference evidence="8 9" key="1">
    <citation type="journal article" date="2023" name="Microbiol. Spectr.">
        <title>Symbiosis of Carpenter Bees with Uncharacterized Lactic Acid Bacteria Showing NAD Auxotrophy.</title>
        <authorList>
            <person name="Kawasaki S."/>
            <person name="Ozawa K."/>
            <person name="Mori T."/>
            <person name="Yamamoto A."/>
            <person name="Ito M."/>
            <person name="Ohkuma M."/>
            <person name="Sakamoto M."/>
            <person name="Matsutani M."/>
        </authorList>
    </citation>
    <scope>NUCLEOTIDE SEQUENCE [LARGE SCALE GENOMIC DNA]</scope>
    <source>
        <strain evidence="8 9">Kim37-2</strain>
    </source>
</reference>
<gene>
    <name evidence="8" type="ORF">KIM372_13140</name>
</gene>
<evidence type="ECO:0000256" key="1">
    <source>
        <dbReference type="ARBA" id="ARBA00022722"/>
    </source>
</evidence>
<keyword evidence="1" id="KW-0540">Nuclease</keyword>
<dbReference type="InterPro" id="IPR027417">
    <property type="entry name" value="P-loop_NTPase"/>
</dbReference>
<evidence type="ECO:0000256" key="6">
    <source>
        <dbReference type="SAM" id="MobiDB-lite"/>
    </source>
</evidence>